<dbReference type="Pfam" id="PF25562">
    <property type="entry name" value="CNBH_CNNM2_C"/>
    <property type="match status" value="1"/>
</dbReference>
<dbReference type="PANTHER" id="PTHR12064:SF94">
    <property type="entry name" value="UNEXTENDED PROTEIN"/>
    <property type="match status" value="1"/>
</dbReference>
<dbReference type="FunFam" id="3.10.580.10:FF:000006">
    <property type="entry name" value="DUF21 and CBS domain protein"/>
    <property type="match status" value="1"/>
</dbReference>
<evidence type="ECO:0000256" key="10">
    <source>
        <dbReference type="SAM" id="Phobius"/>
    </source>
</evidence>
<dbReference type="GO" id="GO:0040018">
    <property type="term" value="P:positive regulation of multicellular organism growth"/>
    <property type="evidence" value="ECO:0007669"/>
    <property type="project" value="UniProtKB-ARBA"/>
</dbReference>
<evidence type="ECO:0000256" key="6">
    <source>
        <dbReference type="ARBA" id="ARBA00023065"/>
    </source>
</evidence>
<reference evidence="13" key="1">
    <citation type="journal article" date="2011" name="Genome Res.">
        <title>Deep small RNA sequencing from the nematode Ascaris reveals conservation, functional diversification, and novel developmental profiles.</title>
        <authorList>
            <person name="Wang J."/>
            <person name="Czech B."/>
            <person name="Crunk A."/>
            <person name="Wallace A."/>
            <person name="Mitreva M."/>
            <person name="Hannon G.J."/>
            <person name="Davis R.E."/>
        </authorList>
    </citation>
    <scope>NUCLEOTIDE SEQUENCE</scope>
</reference>
<dbReference type="GO" id="GO:0008340">
    <property type="term" value="P:determination of adult lifespan"/>
    <property type="evidence" value="ECO:0007669"/>
    <property type="project" value="UniProtKB-ARBA"/>
</dbReference>
<accession>F1KWU7</accession>
<evidence type="ECO:0000259" key="12">
    <source>
        <dbReference type="PROSITE" id="PS51846"/>
    </source>
</evidence>
<evidence type="ECO:0000256" key="7">
    <source>
        <dbReference type="ARBA" id="ARBA00023122"/>
    </source>
</evidence>
<dbReference type="InterPro" id="IPR045095">
    <property type="entry name" value="ACDP"/>
</dbReference>
<proteinExistence type="evidence at transcript level"/>
<evidence type="ECO:0000256" key="9">
    <source>
        <dbReference type="PROSITE-ProRule" id="PRU01193"/>
    </source>
</evidence>
<feature type="domain" description="CNNM transmembrane" evidence="12">
    <location>
        <begin position="169"/>
        <end position="349"/>
    </location>
</feature>
<dbReference type="EMBL" id="JI167213">
    <property type="protein sequence ID" value="ADY42351.1"/>
    <property type="molecule type" value="mRNA"/>
</dbReference>
<keyword evidence="5 9" id="KW-1133">Transmembrane helix</keyword>
<dbReference type="GO" id="GO:0040026">
    <property type="term" value="P:positive regulation of vulval development"/>
    <property type="evidence" value="ECO:0007669"/>
    <property type="project" value="UniProtKB-ARBA"/>
</dbReference>
<protein>
    <submittedName>
        <fullName evidence="13">Metal transporter CNNM4</fullName>
    </submittedName>
</protein>
<dbReference type="PROSITE" id="PS51846">
    <property type="entry name" value="CNNM"/>
    <property type="match status" value="1"/>
</dbReference>
<evidence type="ECO:0000313" key="13">
    <source>
        <dbReference type="EMBL" id="ADY42351.1"/>
    </source>
</evidence>
<keyword evidence="3 9" id="KW-0812">Transmembrane</keyword>
<evidence type="ECO:0000256" key="4">
    <source>
        <dbReference type="ARBA" id="ARBA00022737"/>
    </source>
</evidence>
<dbReference type="InterPro" id="IPR044751">
    <property type="entry name" value="Ion_transp-like_CBS"/>
</dbReference>
<dbReference type="Gene3D" id="3.10.580.10">
    <property type="entry name" value="CBS-domain"/>
    <property type="match status" value="1"/>
</dbReference>
<dbReference type="PANTHER" id="PTHR12064">
    <property type="entry name" value="METAL TRANSPORTER CNNM"/>
    <property type="match status" value="1"/>
</dbReference>
<dbReference type="SUPFAM" id="SSF54631">
    <property type="entry name" value="CBS-domain pair"/>
    <property type="match status" value="1"/>
</dbReference>
<evidence type="ECO:0000256" key="2">
    <source>
        <dbReference type="ARBA" id="ARBA00010484"/>
    </source>
</evidence>
<evidence type="ECO:0000256" key="8">
    <source>
        <dbReference type="ARBA" id="ARBA00023136"/>
    </source>
</evidence>
<feature type="transmembrane region" description="Helical" evidence="10">
    <location>
        <begin position="232"/>
        <end position="252"/>
    </location>
</feature>
<keyword evidence="6" id="KW-0813">Transport</keyword>
<keyword evidence="4" id="KW-0677">Repeat</keyword>
<name>F1KWU7_ASCSU</name>
<feature type="chain" id="PRO_5003268158" evidence="11">
    <location>
        <begin position="21"/>
        <end position="782"/>
    </location>
</feature>
<evidence type="ECO:0000256" key="1">
    <source>
        <dbReference type="ARBA" id="ARBA00004554"/>
    </source>
</evidence>
<feature type="transmembrane region" description="Helical" evidence="10">
    <location>
        <begin position="173"/>
        <end position="200"/>
    </location>
</feature>
<organism evidence="13">
    <name type="scientific">Ascaris suum</name>
    <name type="common">Pig roundworm</name>
    <name type="synonym">Ascaris lumbricoides</name>
    <dbReference type="NCBI Taxonomy" id="6253"/>
    <lineage>
        <taxon>Eukaryota</taxon>
        <taxon>Metazoa</taxon>
        <taxon>Ecdysozoa</taxon>
        <taxon>Nematoda</taxon>
        <taxon>Chromadorea</taxon>
        <taxon>Rhabditida</taxon>
        <taxon>Spirurina</taxon>
        <taxon>Ascaridomorpha</taxon>
        <taxon>Ascaridoidea</taxon>
        <taxon>Ascarididae</taxon>
        <taxon>Ascaris</taxon>
    </lineage>
</organism>
<comment type="subcellular location">
    <subcellularLocation>
        <location evidence="1">Basolateral cell membrane</location>
        <topology evidence="1">Multi-pass membrane protein</topology>
    </subcellularLocation>
</comment>
<feature type="transmembrane region" description="Helical" evidence="10">
    <location>
        <begin position="288"/>
        <end position="308"/>
    </location>
</feature>
<evidence type="ECO:0000256" key="11">
    <source>
        <dbReference type="SAM" id="SignalP"/>
    </source>
</evidence>
<keyword evidence="7" id="KW-0129">CBS domain</keyword>
<keyword evidence="6" id="KW-0406">Ion transport</keyword>
<sequence>MRIIMRIWCLMVAAVPLLHAEQVSNSKDDQLEIEMITYEVKPYVSGIRVVSLPNQNGFISYTEAGVSLIYPDTKVRIVIFGYHLDKIGVISLTTDNCFNSLLNVTHSEFLIQTVKRLDFLAYFAESDTPFRICYKERLSSKDSEEEEEDMIMIDEMRTWISTETPTRIYYLPLYLQMSIVFVLFCLSALFSGLNLGLMALSPQELMLIQKSGSRSERQYAETILPVRQSGNYLLCTILIMNVVVNSAISILFEDMTSGMLAFVIASVGIVVIGEIIPQSICVKKGLAVGAYTIWLTRAFMILTFPLSYPISKILDIFLGEDTPVYDRNKLINLMKMTTSEENQELAADLKIAVGAMEISEKTVGDVLTKIEDVFMLPESIVLDATNIAEIIRRGYTRIPVCRDDDRSDIISLLMVKDLALIDPDDNFTVKMVCEFYQHPLRFVDESTPLHAMLDEFKVGDYHLAIVQTLTSKYDPKTGKQYKEPIGIVTLEDIVEEILQAEIVDESDTITDNVYRTTRKYNKEPNVTKILMSEETCKSLSLQMESMAMYWLTNHHALFTNDYVDTRALSHLLRKNIKQVNLSHSPQIYGNTARKQEKVPLYCINHPSSRFIVILEGRATVKFQNMEFEAGPWTCFGTELLDQLDELVNGDPLDGDQRSLDGMQSTLIGSIQFTPDFDVQVSEFCRFIQVTVSSYLNAYHVTKIARAARDKRGLTGSLIKASLRPDGSDGARRVSETLIKRQGSKSSFDGRGSRKVIVEKRRCVSDYGKHLPIACIVQNNSTS</sequence>
<evidence type="ECO:0000256" key="5">
    <source>
        <dbReference type="ARBA" id="ARBA00022989"/>
    </source>
</evidence>
<dbReference type="GO" id="GO:0032026">
    <property type="term" value="P:response to magnesium ion"/>
    <property type="evidence" value="ECO:0007669"/>
    <property type="project" value="UniProtKB-ARBA"/>
</dbReference>
<dbReference type="GO" id="GO:0010960">
    <property type="term" value="P:magnesium ion homeostasis"/>
    <property type="evidence" value="ECO:0007669"/>
    <property type="project" value="InterPro"/>
</dbReference>
<comment type="similarity">
    <text evidence="2">Belongs to the ACDP family.</text>
</comment>
<dbReference type="GO" id="GO:1905941">
    <property type="term" value="P:positive regulation of gonad development"/>
    <property type="evidence" value="ECO:0007669"/>
    <property type="project" value="UniProtKB-ARBA"/>
</dbReference>
<dbReference type="InterPro" id="IPR002550">
    <property type="entry name" value="CNNM"/>
</dbReference>
<evidence type="ECO:0000256" key="3">
    <source>
        <dbReference type="ARBA" id="ARBA00022692"/>
    </source>
</evidence>
<dbReference type="GO" id="GO:0022857">
    <property type="term" value="F:transmembrane transporter activity"/>
    <property type="evidence" value="ECO:0007669"/>
    <property type="project" value="TreeGrafter"/>
</dbReference>
<dbReference type="CDD" id="cd04590">
    <property type="entry name" value="CBS_pair_CorC_HlyC_assoc"/>
    <property type="match status" value="1"/>
</dbReference>
<dbReference type="AlphaFoldDB" id="F1KWU7"/>
<keyword evidence="11" id="KW-0732">Signal</keyword>
<keyword evidence="8 9" id="KW-0472">Membrane</keyword>
<feature type="transmembrane region" description="Helical" evidence="10">
    <location>
        <begin position="258"/>
        <end position="276"/>
    </location>
</feature>
<dbReference type="InterPro" id="IPR046342">
    <property type="entry name" value="CBS_dom_sf"/>
</dbReference>
<dbReference type="GO" id="GO:0016323">
    <property type="term" value="C:basolateral plasma membrane"/>
    <property type="evidence" value="ECO:0007669"/>
    <property type="project" value="UniProtKB-SubCell"/>
</dbReference>
<dbReference type="GO" id="GO:0015693">
    <property type="term" value="P:magnesium ion transport"/>
    <property type="evidence" value="ECO:0007669"/>
    <property type="project" value="UniProtKB-ARBA"/>
</dbReference>
<dbReference type="Pfam" id="PF01595">
    <property type="entry name" value="CNNM"/>
    <property type="match status" value="1"/>
</dbReference>
<feature type="signal peptide" evidence="11">
    <location>
        <begin position="1"/>
        <end position="20"/>
    </location>
</feature>